<evidence type="ECO:0000256" key="1">
    <source>
        <dbReference type="ARBA" id="ARBA00022737"/>
    </source>
</evidence>
<feature type="compositionally biased region" description="Polar residues" evidence="4">
    <location>
        <begin position="69"/>
        <end position="79"/>
    </location>
</feature>
<evidence type="ECO:0000256" key="3">
    <source>
        <dbReference type="ARBA" id="ARBA00022840"/>
    </source>
</evidence>
<protein>
    <recommendedName>
        <fullName evidence="5">ABC transporter domain-containing protein</fullName>
    </recommendedName>
</protein>
<feature type="region of interest" description="Disordered" evidence="4">
    <location>
        <begin position="451"/>
        <end position="478"/>
    </location>
</feature>
<dbReference type="InterPro" id="IPR017871">
    <property type="entry name" value="ABC_transporter-like_CS"/>
</dbReference>
<keyword evidence="1" id="KW-0677">Repeat</keyword>
<dbReference type="FunFam" id="3.40.50.300:FF:000011">
    <property type="entry name" value="Putative ABC transporter ATP-binding component"/>
    <property type="match status" value="1"/>
</dbReference>
<evidence type="ECO:0000256" key="4">
    <source>
        <dbReference type="SAM" id="MobiDB-lite"/>
    </source>
</evidence>
<dbReference type="PANTHER" id="PTHR19211:SF14">
    <property type="entry name" value="ATP-BINDING CASSETTE SUB-FAMILY F MEMBER 1"/>
    <property type="match status" value="1"/>
</dbReference>
<dbReference type="SMART" id="SM00382">
    <property type="entry name" value="AAA"/>
    <property type="match status" value="2"/>
</dbReference>
<gene>
    <name evidence="6" type="ORF">SMAR0320_LOCUS13718</name>
</gene>
<dbReference type="InterPro" id="IPR050611">
    <property type="entry name" value="ABCF"/>
</dbReference>
<dbReference type="AlphaFoldDB" id="A0A7S2LMI9"/>
<evidence type="ECO:0000313" key="6">
    <source>
        <dbReference type="EMBL" id="CAD9610864.1"/>
    </source>
</evidence>
<accession>A0A7S2LMI9</accession>
<dbReference type="CDD" id="cd03221">
    <property type="entry name" value="ABCF_EF-3"/>
    <property type="match status" value="2"/>
</dbReference>
<proteinExistence type="predicted"/>
<dbReference type="GO" id="GO:0016887">
    <property type="term" value="F:ATP hydrolysis activity"/>
    <property type="evidence" value="ECO:0007669"/>
    <property type="project" value="InterPro"/>
</dbReference>
<feature type="region of interest" description="Disordered" evidence="4">
    <location>
        <begin position="69"/>
        <end position="125"/>
    </location>
</feature>
<dbReference type="Pfam" id="PF00005">
    <property type="entry name" value="ABC_tran"/>
    <property type="match status" value="2"/>
</dbReference>
<evidence type="ECO:0000259" key="5">
    <source>
        <dbReference type="PROSITE" id="PS50893"/>
    </source>
</evidence>
<dbReference type="InterPro" id="IPR003439">
    <property type="entry name" value="ABC_transporter-like_ATP-bd"/>
</dbReference>
<dbReference type="PANTHER" id="PTHR19211">
    <property type="entry name" value="ATP-BINDING TRANSPORT PROTEIN-RELATED"/>
    <property type="match status" value="1"/>
</dbReference>
<feature type="domain" description="ABC transporter" evidence="5">
    <location>
        <begin position="543"/>
        <end position="776"/>
    </location>
</feature>
<dbReference type="GO" id="GO:0005524">
    <property type="term" value="F:ATP binding"/>
    <property type="evidence" value="ECO:0007669"/>
    <property type="project" value="UniProtKB-KW"/>
</dbReference>
<feature type="compositionally biased region" description="Basic and acidic residues" evidence="4">
    <location>
        <begin position="464"/>
        <end position="478"/>
    </location>
</feature>
<feature type="compositionally biased region" description="Polar residues" evidence="4">
    <location>
        <begin position="94"/>
        <end position="110"/>
    </location>
</feature>
<sequence length="814" mass="90752">MTNNAIRQVFDSHTPALEPEVCQYLDSIVESALEDGDAADILDVLSNFLSEDETKQILSLLQASSGQCNDEATNESISPQFMPPSKLNEPHSISVISPPTLHRTSSQPSNAADVKSSAAATKSQLRKEVRLKKKNAKKRGMKGKVSPDISEQLVDDDHASAWKECTDSNQRWGGRGHGGRGVRMTGDNYQNIHLPSVSLSYEGNELLVDSKMDIVKGHRYGLIGKNGVGKSTLLRQLASGSIPGLPRGMVVRMVKQQVEGRDDQTTLEALVEADEHRSREQDEVERKIDSGIDLDKCAQRIGDIAVELDAIDADNAEKRAVDMLKGLSYTKEMIHGKTSHLSGGWRMRLALAQALFPPYSDLILLDECTNHLDLHGMAWLENYLTTKPLTIICVSHDRCFLDAVSTDIIVLEHTRLTYHAGNYTDYRNKMDEKASREAQILDASERQRSKAMAFVQKQQHQSKKSSDPNKQRQAKMIKEKKLDRIGNYREDGKRFKQFSLKKLSEDHVRLAQKVVIEVDDPTVKLRLPDPSWPPCINDGTPLIQMEDVNFSYNTSTEPDAKLLLKQLTLNITRKTKAAIVGKNGCGKSSLLKILVGEVCLTKRQGIMSRHPNIRVGFVSQYSVEELNQYAHMTVVEYADEFLSSGDVCSSIISKAAGNIRQYLGMFGLGGDHAYRPIRALSGGERMRLCFATVLASTVHVLLLDEATNHIDLETMDSLSNALKDWQGSIIMVSHNQGFLSGFCNELWSFSKEERGRVDISYDDTESFEELFLRYKSNMLNDVGGTSGTSRLERQNMAKRAARQNANVTRHAALL</sequence>
<reference evidence="6" key="1">
    <citation type="submission" date="2021-01" db="EMBL/GenBank/DDBJ databases">
        <authorList>
            <person name="Corre E."/>
            <person name="Pelletier E."/>
            <person name="Niang G."/>
            <person name="Scheremetjew M."/>
            <person name="Finn R."/>
            <person name="Kale V."/>
            <person name="Holt S."/>
            <person name="Cochrane G."/>
            <person name="Meng A."/>
            <person name="Brown T."/>
            <person name="Cohen L."/>
        </authorList>
    </citation>
    <scope>NUCLEOTIDE SEQUENCE</scope>
    <source>
        <strain evidence="6">SM1012Den-03</strain>
    </source>
</reference>
<dbReference type="Gene3D" id="3.40.50.300">
    <property type="entry name" value="P-loop containing nucleotide triphosphate hydrolases"/>
    <property type="match status" value="3"/>
</dbReference>
<feature type="domain" description="ABC transporter" evidence="5">
    <location>
        <begin position="192"/>
        <end position="438"/>
    </location>
</feature>
<name>A0A7S2LMI9_9STRA</name>
<dbReference type="PROSITE" id="PS00211">
    <property type="entry name" value="ABC_TRANSPORTER_1"/>
    <property type="match status" value="2"/>
</dbReference>
<organism evidence="6">
    <name type="scientific">Skeletonema marinoi</name>
    <dbReference type="NCBI Taxonomy" id="267567"/>
    <lineage>
        <taxon>Eukaryota</taxon>
        <taxon>Sar</taxon>
        <taxon>Stramenopiles</taxon>
        <taxon>Ochrophyta</taxon>
        <taxon>Bacillariophyta</taxon>
        <taxon>Coscinodiscophyceae</taxon>
        <taxon>Thalassiosirophycidae</taxon>
        <taxon>Thalassiosirales</taxon>
        <taxon>Skeletonemataceae</taxon>
        <taxon>Skeletonema</taxon>
        <taxon>Skeletonema marinoi-dohrnii complex</taxon>
    </lineage>
</organism>
<keyword evidence="3" id="KW-0067">ATP-binding</keyword>
<dbReference type="PROSITE" id="PS50893">
    <property type="entry name" value="ABC_TRANSPORTER_2"/>
    <property type="match status" value="2"/>
</dbReference>
<dbReference type="InterPro" id="IPR003593">
    <property type="entry name" value="AAA+_ATPase"/>
</dbReference>
<dbReference type="InterPro" id="IPR027417">
    <property type="entry name" value="P-loop_NTPase"/>
</dbReference>
<evidence type="ECO:0000256" key="2">
    <source>
        <dbReference type="ARBA" id="ARBA00022741"/>
    </source>
</evidence>
<keyword evidence="2" id="KW-0547">Nucleotide-binding</keyword>
<dbReference type="SUPFAM" id="SSF52540">
    <property type="entry name" value="P-loop containing nucleoside triphosphate hydrolases"/>
    <property type="match status" value="2"/>
</dbReference>
<dbReference type="EMBL" id="HBGZ01019153">
    <property type="protein sequence ID" value="CAD9610864.1"/>
    <property type="molecule type" value="Transcribed_RNA"/>
</dbReference>